<proteinExistence type="predicted"/>
<accession>A0AAX4P6M7</accession>
<feature type="region of interest" description="Disordered" evidence="1">
    <location>
        <begin position="1"/>
        <end position="24"/>
    </location>
</feature>
<dbReference type="PROSITE" id="PS01161">
    <property type="entry name" value="GLC_GALNAC_ISOMERASE"/>
    <property type="match status" value="1"/>
</dbReference>
<dbReference type="InterPro" id="IPR037171">
    <property type="entry name" value="NagB/RpiA_transferase-like"/>
</dbReference>
<dbReference type="InterPro" id="IPR052960">
    <property type="entry name" value="GlcN6P_deaminase-like"/>
</dbReference>
<gene>
    <name evidence="2" type="ORF">HKI87_04g32060</name>
</gene>
<dbReference type="PANTHER" id="PTHR42892:SF1">
    <property type="entry name" value="GLUCOSAMINE-6-PHOSPHATE ISOMERASE"/>
    <property type="match status" value="1"/>
</dbReference>
<organism evidence="2 3">
    <name type="scientific">Chloropicon roscoffensis</name>
    <dbReference type="NCBI Taxonomy" id="1461544"/>
    <lineage>
        <taxon>Eukaryota</taxon>
        <taxon>Viridiplantae</taxon>
        <taxon>Chlorophyta</taxon>
        <taxon>Chloropicophyceae</taxon>
        <taxon>Chloropicales</taxon>
        <taxon>Chloropicaceae</taxon>
        <taxon>Chloropicon</taxon>
    </lineage>
</organism>
<dbReference type="GO" id="GO:0006044">
    <property type="term" value="P:N-acetylglucosamine metabolic process"/>
    <property type="evidence" value="ECO:0007669"/>
    <property type="project" value="InterPro"/>
</dbReference>
<dbReference type="InterPro" id="IPR018321">
    <property type="entry name" value="Glucosamine6P_isomerase_CS"/>
</dbReference>
<evidence type="ECO:0000313" key="3">
    <source>
        <dbReference type="Proteomes" id="UP001472866"/>
    </source>
</evidence>
<dbReference type="PANTHER" id="PTHR42892">
    <property type="entry name" value="GLUCOSAMINE-6-PHOSPHATE DEAMINASE-LIKE PROTEIN BT_0258-RELATED"/>
    <property type="match status" value="1"/>
</dbReference>
<dbReference type="AlphaFoldDB" id="A0AAX4P6M7"/>
<dbReference type="SUPFAM" id="SSF102588">
    <property type="entry name" value="LmbE-like"/>
    <property type="match status" value="1"/>
</dbReference>
<evidence type="ECO:0000256" key="1">
    <source>
        <dbReference type="SAM" id="MobiDB-lite"/>
    </source>
</evidence>
<keyword evidence="3" id="KW-1185">Reference proteome</keyword>
<evidence type="ECO:0000313" key="2">
    <source>
        <dbReference type="EMBL" id="WZN61671.1"/>
    </source>
</evidence>
<dbReference type="InterPro" id="IPR024078">
    <property type="entry name" value="LmbE-like_dom_sf"/>
</dbReference>
<name>A0AAX4P6M7_9CHLO</name>
<sequence>MVDKKRKLNGEEGSPRTFSSAVEAQAVQKSERKLQYPQEKLPIVEVENFPQLGKVVAARFIEWVQANPGGVISLPTGRTPEHFIRWVKHFLDTWGTRETVEELSGLGLLDTASRPDMASLHFFQMDEFFPINPSHKNSFSSYVKKQYAENFGLDPAKVRVMDIWTLGCKGKVNNGDLFADGIDLTVTEREPVTALERDQAAALTAVHQYCCEYEEEIRGLGGIGFFLGGIGPDGHVAFNCKGKDHNSTTRLTKLNYQSAAAAAGDLGGIENSRKKHVITIGLGTIKYNPDACVIVFAAGDAKAQVIANAVNGPKHVDTPASSFYGFPGFRFYLTQSACTKIEERIFDRFIKEYKGQGGESKDLVMDAVIDLALKVKKRLIDLSAEDFEKDRRTDHIMREQNGSSYLGALMLEADAMLKNKIDRSLEPISARRFIHTAPHHDDIMLGYLPLANNLRKDLSNEHTFVYATSGFNAVTNKLFVGFLKKALLHLEASHGVREMVEAGYFTPSKVGDPDVVKFMNAHAARDSQAKDDAISERVLRCVARNFDPKGAQSTSPSFLKQKVEEAIVYYSRQYQGQKDAVEYQVLKGMLREFECDALWGYHGFVPSESVSHLRMGFYKGDLFTEDPQINRDVLPLLDLMRKKHPDYVTVALDPEGSGPDTHYKVLQAVSAACKLFSESFNFPGKDLKIWGYRNVWFRFHPREAKVIYPVELGDHAHLNDAFETCFISQKEASFPAPDYDGPFSHWAQMIQAEQYQQLVTLLGEDFFSTHPDPRMRAARGMVFINELDMDEFLDRARQLKHNAEG</sequence>
<dbReference type="GO" id="GO:0004342">
    <property type="term" value="F:glucosamine-6-phosphate deaminase activity"/>
    <property type="evidence" value="ECO:0007669"/>
    <property type="project" value="InterPro"/>
</dbReference>
<dbReference type="SUPFAM" id="SSF100950">
    <property type="entry name" value="NagB/RpiA/CoA transferase-like"/>
    <property type="match status" value="1"/>
</dbReference>
<protein>
    <submittedName>
        <fullName evidence="2">Glucosamine-6-phosphate deaminase</fullName>
    </submittedName>
</protein>
<reference evidence="2 3" key="1">
    <citation type="submission" date="2024-03" db="EMBL/GenBank/DDBJ databases">
        <title>Complete genome sequence of the green alga Chloropicon roscoffensis RCC1871.</title>
        <authorList>
            <person name="Lemieux C."/>
            <person name="Pombert J.-F."/>
            <person name="Otis C."/>
            <person name="Turmel M."/>
        </authorList>
    </citation>
    <scope>NUCLEOTIDE SEQUENCE [LARGE SCALE GENOMIC DNA]</scope>
    <source>
        <strain evidence="2 3">RCC1871</strain>
    </source>
</reference>
<dbReference type="EMBL" id="CP151504">
    <property type="protein sequence ID" value="WZN61671.1"/>
    <property type="molecule type" value="Genomic_DNA"/>
</dbReference>
<dbReference type="Proteomes" id="UP001472866">
    <property type="component" value="Chromosome 04"/>
</dbReference>
<feature type="compositionally biased region" description="Basic and acidic residues" evidence="1">
    <location>
        <begin position="1"/>
        <end position="14"/>
    </location>
</feature>
<dbReference type="Gene3D" id="3.40.50.1360">
    <property type="match status" value="1"/>
</dbReference>